<dbReference type="EMBL" id="JAVDTH010000002">
    <property type="protein sequence ID" value="MDR6710835.1"/>
    <property type="molecule type" value="Genomic_DNA"/>
</dbReference>
<sequence length="214" mass="24401">MINATHRAFRYSPNAPQRSHNKETTMRYEFSEVLNDLIDYFLLGDIQLLARFKQENDLPDDLAYEFTHTDSGDRAVLEGVVLPLAGIENLPYTIIFSVDEGTPALLEPGSRLQHRRGGYVLRVENRAVMLFTWRILQHFTNKTLGDLLARYQTPNRPIIELDNGWYNVEVLAGAVQRDGLYEPTFEFVLKKSWSRGDASAVDTGYAFTLRGDLG</sequence>
<evidence type="ECO:0000313" key="1">
    <source>
        <dbReference type="EMBL" id="MDR6710835.1"/>
    </source>
</evidence>
<name>A0ACC6JXB0_9PSED</name>
<evidence type="ECO:0000313" key="2">
    <source>
        <dbReference type="Proteomes" id="UP001259587"/>
    </source>
</evidence>
<comment type="caution">
    <text evidence="1">The sequence shown here is derived from an EMBL/GenBank/DDBJ whole genome shotgun (WGS) entry which is preliminary data.</text>
</comment>
<protein>
    <submittedName>
        <fullName evidence="1">Uncharacterized protein</fullName>
    </submittedName>
</protein>
<keyword evidence="2" id="KW-1185">Reference proteome</keyword>
<dbReference type="Proteomes" id="UP001259587">
    <property type="component" value="Unassembled WGS sequence"/>
</dbReference>
<organism evidence="1 2">
    <name type="scientific">Pseudomonas hunanensis</name>
    <dbReference type="NCBI Taxonomy" id="1247546"/>
    <lineage>
        <taxon>Bacteria</taxon>
        <taxon>Pseudomonadati</taxon>
        <taxon>Pseudomonadota</taxon>
        <taxon>Gammaproteobacteria</taxon>
        <taxon>Pseudomonadales</taxon>
        <taxon>Pseudomonadaceae</taxon>
        <taxon>Pseudomonas</taxon>
    </lineage>
</organism>
<reference evidence="1" key="1">
    <citation type="submission" date="2023-07" db="EMBL/GenBank/DDBJ databases">
        <title>Sorghum-associated microbial communities from plants grown in Nebraska, USA.</title>
        <authorList>
            <person name="Schachtman D."/>
        </authorList>
    </citation>
    <scope>NUCLEOTIDE SEQUENCE</scope>
    <source>
        <strain evidence="1">BE56</strain>
    </source>
</reference>
<accession>A0ACC6JXB0</accession>
<proteinExistence type="predicted"/>
<gene>
    <name evidence="1" type="ORF">J2W83_000425</name>
</gene>